<name>A0A235CNZ1_9GAMM</name>
<keyword evidence="4" id="KW-1185">Reference proteome</keyword>
<evidence type="ECO:0000313" key="3">
    <source>
        <dbReference type="Proteomes" id="UP000243640"/>
    </source>
</evidence>
<dbReference type="Proteomes" id="UP000295058">
    <property type="component" value="Unassembled WGS sequence"/>
</dbReference>
<accession>A0A235CNZ1</accession>
<evidence type="ECO:0000313" key="4">
    <source>
        <dbReference type="Proteomes" id="UP000295058"/>
    </source>
</evidence>
<dbReference type="Proteomes" id="UP000243640">
    <property type="component" value="Unassembled WGS sequence"/>
</dbReference>
<reference evidence="2 4" key="2">
    <citation type="submission" date="2019-03" db="EMBL/GenBank/DDBJ databases">
        <title>Genomic Encyclopedia of Archaeal and Bacterial Type Strains, Phase II (KMG-II): from individual species to whole genera.</title>
        <authorList>
            <person name="Goeker M."/>
        </authorList>
    </citation>
    <scope>NUCLEOTIDE SEQUENCE [LARGE SCALE GENOMIC DNA]</scope>
    <source>
        <strain evidence="2 4">DSM 15594</strain>
    </source>
</reference>
<gene>
    <name evidence="1" type="ORF">B6S09_05020</name>
    <name evidence="2" type="ORF">LY04_00747</name>
</gene>
<dbReference type="RefSeq" id="WP_094277403.1">
    <property type="nucleotide sequence ID" value="NZ_NQJF01000003.1"/>
</dbReference>
<reference evidence="1 3" key="1">
    <citation type="submission" date="2017-08" db="EMBL/GenBank/DDBJ databases">
        <title>Draft Genome Sequence of the Marine Bacterium Oceanimonas baumannii ATCC 700832.</title>
        <authorList>
            <person name="Mcclelland W.D."/>
            <person name="Brennan M.A."/>
            <person name="Trachtenberg A.M."/>
            <person name="Maclea K.S."/>
        </authorList>
    </citation>
    <scope>NUCLEOTIDE SEQUENCE [LARGE SCALE GENOMIC DNA]</scope>
    <source>
        <strain evidence="1 3">ATCC 700832</strain>
    </source>
</reference>
<protein>
    <submittedName>
        <fullName evidence="2">AlpA family transcriptional regulator</fullName>
    </submittedName>
</protein>
<dbReference type="AlphaFoldDB" id="A0A235CNZ1"/>
<evidence type="ECO:0000313" key="1">
    <source>
        <dbReference type="EMBL" id="OYD25575.1"/>
    </source>
</evidence>
<evidence type="ECO:0000313" key="2">
    <source>
        <dbReference type="EMBL" id="TDW61215.1"/>
    </source>
</evidence>
<dbReference type="EMBL" id="SODO01000002">
    <property type="protein sequence ID" value="TDW61215.1"/>
    <property type="molecule type" value="Genomic_DNA"/>
</dbReference>
<sequence length="60" mass="7001">MRKEQEHLIGIKEMCGLIGRDRRTLWAWVRNGKFPEPLRINGCTIGWQASSYRTGLENAR</sequence>
<dbReference type="OrthoDB" id="5297660at2"/>
<organism evidence="1 3">
    <name type="scientific">Oceanimonas baumannii</name>
    <dbReference type="NCBI Taxonomy" id="129578"/>
    <lineage>
        <taxon>Bacteria</taxon>
        <taxon>Pseudomonadati</taxon>
        <taxon>Pseudomonadota</taxon>
        <taxon>Gammaproteobacteria</taxon>
        <taxon>Aeromonadales</taxon>
        <taxon>Aeromonadaceae</taxon>
        <taxon>Oceanimonas</taxon>
    </lineage>
</organism>
<proteinExistence type="predicted"/>
<dbReference type="Gene3D" id="1.10.238.160">
    <property type="match status" value="1"/>
</dbReference>
<comment type="caution">
    <text evidence="1">The sequence shown here is derived from an EMBL/GenBank/DDBJ whole genome shotgun (WGS) entry which is preliminary data.</text>
</comment>
<dbReference type="EMBL" id="NQJF01000003">
    <property type="protein sequence ID" value="OYD25575.1"/>
    <property type="molecule type" value="Genomic_DNA"/>
</dbReference>